<evidence type="ECO:0000256" key="6">
    <source>
        <dbReference type="HAMAP-Rule" id="MF_00735"/>
    </source>
</evidence>
<gene>
    <name evidence="6" type="primary">prmA</name>
    <name evidence="7" type="ORF">SAMN02745823_03751</name>
</gene>
<dbReference type="Proteomes" id="UP000183995">
    <property type="component" value="Unassembled WGS sequence"/>
</dbReference>
<keyword evidence="3 6" id="KW-0489">Methyltransferase</keyword>
<evidence type="ECO:0000313" key="7">
    <source>
        <dbReference type="EMBL" id="SHI23629.1"/>
    </source>
</evidence>
<sequence length="314" mass="33632">MDWLEVTVSTTPEALDSLAASLEDLGVEGLVINDEASIRSFLDNNPKAWDYVDDEIFSQVHGASSVQFYLEDSEEGLLRLAQYRAALPGETFSTKNVRDEDWLNNWKNYFKPIEIGRRLLVVPAWEPDPDSAGRVILRIEPKLAFGTGAHASTRMCMEELENHPARTVLDLGCGSGILAVAALLLGAESAVCCDIAPDAAAVCRDNALLNGINPGVMPAYTADILTGNTLEDITGGHRYDIVFANIIADVIIPLAPRIPGLLAPGGVFICSGIIDGRQGEVRAALEQAGLAVTRARQGDSWHMLAAKVAAPAAL</sequence>
<dbReference type="PIRSF" id="PIRSF000401">
    <property type="entry name" value="RPL11_MTase"/>
    <property type="match status" value="1"/>
</dbReference>
<protein>
    <recommendedName>
        <fullName evidence="6">Ribosomal protein L11 methyltransferase</fullName>
        <shortName evidence="6">L11 Mtase</shortName>
        <ecNumber evidence="6">2.1.1.-</ecNumber>
    </recommendedName>
</protein>
<dbReference type="GO" id="GO:0005737">
    <property type="term" value="C:cytoplasm"/>
    <property type="evidence" value="ECO:0007669"/>
    <property type="project" value="UniProtKB-SubCell"/>
</dbReference>
<comment type="function">
    <text evidence="6">Methylates ribosomal protein L11.</text>
</comment>
<feature type="binding site" evidence="6">
    <location>
        <position position="194"/>
    </location>
    <ligand>
        <name>S-adenosyl-L-methionine</name>
        <dbReference type="ChEBI" id="CHEBI:59789"/>
    </ligand>
</feature>
<feature type="binding site" evidence="6">
    <location>
        <position position="245"/>
    </location>
    <ligand>
        <name>S-adenosyl-L-methionine</name>
        <dbReference type="ChEBI" id="CHEBI:59789"/>
    </ligand>
</feature>
<dbReference type="Pfam" id="PF06325">
    <property type="entry name" value="PrmA"/>
    <property type="match status" value="1"/>
</dbReference>
<keyword evidence="8" id="KW-1185">Reference proteome</keyword>
<dbReference type="InterPro" id="IPR050078">
    <property type="entry name" value="Ribosomal_L11_MeTrfase_PrmA"/>
</dbReference>
<dbReference type="Gene3D" id="3.40.50.150">
    <property type="entry name" value="Vaccinia Virus protein VP39"/>
    <property type="match status" value="1"/>
</dbReference>
<dbReference type="HAMAP" id="MF_00735">
    <property type="entry name" value="Methyltr_PrmA"/>
    <property type="match status" value="1"/>
</dbReference>
<dbReference type="InterPro" id="IPR004498">
    <property type="entry name" value="Ribosomal_PrmA_MeTrfase"/>
</dbReference>
<reference evidence="7 8" key="1">
    <citation type="submission" date="2016-11" db="EMBL/GenBank/DDBJ databases">
        <authorList>
            <person name="Jaros S."/>
            <person name="Januszkiewicz K."/>
            <person name="Wedrychowicz H."/>
        </authorList>
    </citation>
    <scope>NUCLEOTIDE SEQUENCE [LARGE SCALE GENOMIC DNA]</scope>
    <source>
        <strain evidence="7 8">DSM 10068</strain>
    </source>
</reference>
<evidence type="ECO:0000256" key="3">
    <source>
        <dbReference type="ARBA" id="ARBA00022603"/>
    </source>
</evidence>
<dbReference type="RefSeq" id="WP_073083011.1">
    <property type="nucleotide sequence ID" value="NZ_FQXV01000021.1"/>
</dbReference>
<dbReference type="PANTHER" id="PTHR43648:SF1">
    <property type="entry name" value="ELECTRON TRANSFER FLAVOPROTEIN BETA SUBUNIT LYSINE METHYLTRANSFERASE"/>
    <property type="match status" value="1"/>
</dbReference>
<proteinExistence type="inferred from homology"/>
<evidence type="ECO:0000256" key="4">
    <source>
        <dbReference type="ARBA" id="ARBA00022679"/>
    </source>
</evidence>
<dbReference type="EC" id="2.1.1.-" evidence="6"/>
<accession>A0A1M5ZHM7</accession>
<dbReference type="PANTHER" id="PTHR43648">
    <property type="entry name" value="ELECTRON TRANSFER FLAVOPROTEIN BETA SUBUNIT LYSINE METHYLTRANSFERASE"/>
    <property type="match status" value="1"/>
</dbReference>
<keyword evidence="2 6" id="KW-0963">Cytoplasm</keyword>
<feature type="binding site" evidence="6">
    <location>
        <position position="172"/>
    </location>
    <ligand>
        <name>S-adenosyl-L-methionine</name>
        <dbReference type="ChEBI" id="CHEBI:59789"/>
    </ligand>
</feature>
<keyword evidence="4 6" id="KW-0808">Transferase</keyword>
<dbReference type="CDD" id="cd02440">
    <property type="entry name" value="AdoMet_MTases"/>
    <property type="match status" value="1"/>
</dbReference>
<keyword evidence="7" id="KW-0689">Ribosomal protein</keyword>
<dbReference type="AlphaFoldDB" id="A0A1M5ZHM7"/>
<dbReference type="STRING" id="1123282.SAMN02745823_03751"/>
<evidence type="ECO:0000256" key="1">
    <source>
        <dbReference type="ARBA" id="ARBA00009741"/>
    </source>
</evidence>
<evidence type="ECO:0000256" key="5">
    <source>
        <dbReference type="ARBA" id="ARBA00022691"/>
    </source>
</evidence>
<feature type="binding site" evidence="6">
    <location>
        <position position="153"/>
    </location>
    <ligand>
        <name>S-adenosyl-L-methionine</name>
        <dbReference type="ChEBI" id="CHEBI:59789"/>
    </ligand>
</feature>
<organism evidence="7 8">
    <name type="scientific">Sporobacter termitidis DSM 10068</name>
    <dbReference type="NCBI Taxonomy" id="1123282"/>
    <lineage>
        <taxon>Bacteria</taxon>
        <taxon>Bacillati</taxon>
        <taxon>Bacillota</taxon>
        <taxon>Clostridia</taxon>
        <taxon>Eubacteriales</taxon>
        <taxon>Oscillospiraceae</taxon>
        <taxon>Sporobacter</taxon>
    </lineage>
</organism>
<comment type="catalytic activity">
    <reaction evidence="6">
        <text>L-lysyl-[protein] + 3 S-adenosyl-L-methionine = N(6),N(6),N(6)-trimethyl-L-lysyl-[protein] + 3 S-adenosyl-L-homocysteine + 3 H(+)</text>
        <dbReference type="Rhea" id="RHEA:54192"/>
        <dbReference type="Rhea" id="RHEA-COMP:9752"/>
        <dbReference type="Rhea" id="RHEA-COMP:13826"/>
        <dbReference type="ChEBI" id="CHEBI:15378"/>
        <dbReference type="ChEBI" id="CHEBI:29969"/>
        <dbReference type="ChEBI" id="CHEBI:57856"/>
        <dbReference type="ChEBI" id="CHEBI:59789"/>
        <dbReference type="ChEBI" id="CHEBI:61961"/>
    </reaction>
</comment>
<dbReference type="SUPFAM" id="SSF53335">
    <property type="entry name" value="S-adenosyl-L-methionine-dependent methyltransferases"/>
    <property type="match status" value="1"/>
</dbReference>
<comment type="similarity">
    <text evidence="1 6">Belongs to the methyltransferase superfamily. PrmA family.</text>
</comment>
<dbReference type="GO" id="GO:0005840">
    <property type="term" value="C:ribosome"/>
    <property type="evidence" value="ECO:0007669"/>
    <property type="project" value="UniProtKB-KW"/>
</dbReference>
<dbReference type="GO" id="GO:0016279">
    <property type="term" value="F:protein-lysine N-methyltransferase activity"/>
    <property type="evidence" value="ECO:0007669"/>
    <property type="project" value="RHEA"/>
</dbReference>
<keyword evidence="5 6" id="KW-0949">S-adenosyl-L-methionine</keyword>
<keyword evidence="7" id="KW-0687">Ribonucleoprotein</keyword>
<evidence type="ECO:0000313" key="8">
    <source>
        <dbReference type="Proteomes" id="UP000183995"/>
    </source>
</evidence>
<dbReference type="NCBIfam" id="TIGR00406">
    <property type="entry name" value="prmA"/>
    <property type="match status" value="1"/>
</dbReference>
<evidence type="ECO:0000256" key="2">
    <source>
        <dbReference type="ARBA" id="ARBA00022490"/>
    </source>
</evidence>
<comment type="subcellular location">
    <subcellularLocation>
        <location evidence="6">Cytoplasm</location>
    </subcellularLocation>
</comment>
<dbReference type="GO" id="GO:0032259">
    <property type="term" value="P:methylation"/>
    <property type="evidence" value="ECO:0007669"/>
    <property type="project" value="UniProtKB-KW"/>
</dbReference>
<dbReference type="EMBL" id="FQXV01000021">
    <property type="protein sequence ID" value="SHI23629.1"/>
    <property type="molecule type" value="Genomic_DNA"/>
</dbReference>
<name>A0A1M5ZHM7_9FIRM</name>
<dbReference type="InterPro" id="IPR029063">
    <property type="entry name" value="SAM-dependent_MTases_sf"/>
</dbReference>
<dbReference type="OrthoDB" id="9785995at2"/>